<accession>A0ACB7THL9</accession>
<proteinExistence type="predicted"/>
<gene>
    <name evidence="1" type="ORF">HPB50_013798</name>
</gene>
<reference evidence="1" key="1">
    <citation type="submission" date="2020-05" db="EMBL/GenBank/DDBJ databases">
        <title>Large-scale comparative analyses of tick genomes elucidate their genetic diversity and vector capacities.</title>
        <authorList>
            <person name="Jia N."/>
            <person name="Wang J."/>
            <person name="Shi W."/>
            <person name="Du L."/>
            <person name="Sun Y."/>
            <person name="Zhan W."/>
            <person name="Jiang J."/>
            <person name="Wang Q."/>
            <person name="Zhang B."/>
            <person name="Ji P."/>
            <person name="Sakyi L.B."/>
            <person name="Cui X."/>
            <person name="Yuan T."/>
            <person name="Jiang B."/>
            <person name="Yang W."/>
            <person name="Lam T.T.-Y."/>
            <person name="Chang Q."/>
            <person name="Ding S."/>
            <person name="Wang X."/>
            <person name="Zhu J."/>
            <person name="Ruan X."/>
            <person name="Zhao L."/>
            <person name="Wei J."/>
            <person name="Que T."/>
            <person name="Du C."/>
            <person name="Cheng J."/>
            <person name="Dai P."/>
            <person name="Han X."/>
            <person name="Huang E."/>
            <person name="Gao Y."/>
            <person name="Liu J."/>
            <person name="Shao H."/>
            <person name="Ye R."/>
            <person name="Li L."/>
            <person name="Wei W."/>
            <person name="Wang X."/>
            <person name="Wang C."/>
            <person name="Yang T."/>
            <person name="Huo Q."/>
            <person name="Li W."/>
            <person name="Guo W."/>
            <person name="Chen H."/>
            <person name="Zhou L."/>
            <person name="Ni X."/>
            <person name="Tian J."/>
            <person name="Zhou Y."/>
            <person name="Sheng Y."/>
            <person name="Liu T."/>
            <person name="Pan Y."/>
            <person name="Xia L."/>
            <person name="Li J."/>
            <person name="Zhao F."/>
            <person name="Cao W."/>
        </authorList>
    </citation>
    <scope>NUCLEOTIDE SEQUENCE</scope>
    <source>
        <strain evidence="1">Hyas-2018</strain>
    </source>
</reference>
<name>A0ACB7THL9_HYAAI</name>
<protein>
    <submittedName>
        <fullName evidence="1">Uncharacterized protein</fullName>
    </submittedName>
</protein>
<sequence length="134" mass="14755">MCVRTYDAQTTDAPKASTKDSIKPFDPITNAGALPAKKSLRRLQMKVRYVIWPASTRLHFLLVLLPTYKLEVAVQAGTNGENEKIAANSSSSQPNNADRERAPPEKGRARPSLGPLIGRPARALPNYERSEADR</sequence>
<organism evidence="1 2">
    <name type="scientific">Hyalomma asiaticum</name>
    <name type="common">Tick</name>
    <dbReference type="NCBI Taxonomy" id="266040"/>
    <lineage>
        <taxon>Eukaryota</taxon>
        <taxon>Metazoa</taxon>
        <taxon>Ecdysozoa</taxon>
        <taxon>Arthropoda</taxon>
        <taxon>Chelicerata</taxon>
        <taxon>Arachnida</taxon>
        <taxon>Acari</taxon>
        <taxon>Parasitiformes</taxon>
        <taxon>Ixodida</taxon>
        <taxon>Ixodoidea</taxon>
        <taxon>Ixodidae</taxon>
        <taxon>Hyalomminae</taxon>
        <taxon>Hyalomma</taxon>
    </lineage>
</organism>
<dbReference type="EMBL" id="CM023481">
    <property type="protein sequence ID" value="KAH6946535.1"/>
    <property type="molecule type" value="Genomic_DNA"/>
</dbReference>
<keyword evidence="2" id="KW-1185">Reference proteome</keyword>
<evidence type="ECO:0000313" key="1">
    <source>
        <dbReference type="EMBL" id="KAH6946535.1"/>
    </source>
</evidence>
<dbReference type="Proteomes" id="UP000821845">
    <property type="component" value="Chromosome 1"/>
</dbReference>
<comment type="caution">
    <text evidence="1">The sequence shown here is derived from an EMBL/GenBank/DDBJ whole genome shotgun (WGS) entry which is preliminary data.</text>
</comment>
<evidence type="ECO:0000313" key="2">
    <source>
        <dbReference type="Proteomes" id="UP000821845"/>
    </source>
</evidence>